<evidence type="ECO:0000256" key="5">
    <source>
        <dbReference type="ARBA" id="ARBA00022898"/>
    </source>
</evidence>
<dbReference type="InterPro" id="IPR005856">
    <property type="entry name" value="Cys_synth"/>
</dbReference>
<sequence>MSTMRYGNILETIGNTPLVELKSFCPHPGVAIYAKLEGSNPTGSVKDRVALRMIEEAEADGRLVPGAVLLEPTSGNTGIALAMIARLKGYQFVAVMPDNVTRERAQLLKLYGAEIIFSEGRLGSNGAVKRAQEIVAQDERYVMLYQYGNGANPRAHYHGTAVEIIQDLPDITAFVAGLGTGGTLTGTARRLKEYNPAIKVMAAEPMQGDGVQGLRSLADGFVPPVLDQSVLDGKILVSSADSIRRTRQLKDQEGIFAGPSCGASLHAAIRVAERLEKGNVVTLLADGGWKYLSEDLWTRNLDSIEEEFESKVLW</sequence>
<gene>
    <name evidence="10" type="primary">cysM</name>
    <name evidence="10" type="ORF">KSX_83220</name>
</gene>
<keyword evidence="6" id="KW-0198">Cysteine biosynthesis</keyword>
<reference evidence="10" key="1">
    <citation type="submission" date="2020-10" db="EMBL/GenBank/DDBJ databases">
        <title>Taxonomic study of unclassified bacteria belonging to the class Ktedonobacteria.</title>
        <authorList>
            <person name="Yabe S."/>
            <person name="Wang C.M."/>
            <person name="Zheng Y."/>
            <person name="Sakai Y."/>
            <person name="Cavaletti L."/>
            <person name="Monciardini P."/>
            <person name="Donadio S."/>
        </authorList>
    </citation>
    <scope>NUCLEOTIDE SEQUENCE</scope>
    <source>
        <strain evidence="10">SOSP1-1</strain>
    </source>
</reference>
<dbReference type="GO" id="GO:0006535">
    <property type="term" value="P:cysteine biosynthetic process from serine"/>
    <property type="evidence" value="ECO:0007669"/>
    <property type="project" value="InterPro"/>
</dbReference>
<feature type="binding site" evidence="7">
    <location>
        <begin position="179"/>
        <end position="183"/>
    </location>
    <ligand>
        <name>pyridoxal 5'-phosphate</name>
        <dbReference type="ChEBI" id="CHEBI:597326"/>
    </ligand>
</feature>
<dbReference type="CDD" id="cd01561">
    <property type="entry name" value="CBS_like"/>
    <property type="match status" value="1"/>
</dbReference>
<evidence type="ECO:0000313" key="10">
    <source>
        <dbReference type="EMBL" id="GHO50159.1"/>
    </source>
</evidence>
<feature type="binding site" evidence="7">
    <location>
        <position position="76"/>
    </location>
    <ligand>
        <name>pyridoxal 5'-phosphate</name>
        <dbReference type="ChEBI" id="CHEBI:597326"/>
    </ligand>
</feature>
<evidence type="ECO:0000259" key="9">
    <source>
        <dbReference type="Pfam" id="PF00291"/>
    </source>
</evidence>
<accession>A0A8J3I5V5</accession>
<keyword evidence="5 7" id="KW-0663">Pyridoxal phosphate</keyword>
<keyword evidence="4" id="KW-0808">Transferase</keyword>
<dbReference type="InterPro" id="IPR050214">
    <property type="entry name" value="Cys_Synth/Cystath_Beta-Synth"/>
</dbReference>
<dbReference type="Pfam" id="PF00291">
    <property type="entry name" value="PALP"/>
    <property type="match status" value="1"/>
</dbReference>
<keyword evidence="11" id="KW-1185">Reference proteome</keyword>
<dbReference type="FunFam" id="3.40.50.1100:FF:000003">
    <property type="entry name" value="Cystathionine beta-synthase"/>
    <property type="match status" value="1"/>
</dbReference>
<dbReference type="SUPFAM" id="SSF53686">
    <property type="entry name" value="Tryptophan synthase beta subunit-like PLP-dependent enzymes"/>
    <property type="match status" value="1"/>
</dbReference>
<evidence type="ECO:0000313" key="11">
    <source>
        <dbReference type="Proteomes" id="UP000612362"/>
    </source>
</evidence>
<name>A0A8J3I5V5_9CHLR</name>
<evidence type="ECO:0000256" key="4">
    <source>
        <dbReference type="ARBA" id="ARBA00022679"/>
    </source>
</evidence>
<dbReference type="Gene3D" id="3.40.50.1100">
    <property type="match status" value="2"/>
</dbReference>
<evidence type="ECO:0000256" key="6">
    <source>
        <dbReference type="ARBA" id="ARBA00023192"/>
    </source>
</evidence>
<evidence type="ECO:0000256" key="7">
    <source>
        <dbReference type="PIRSR" id="PIRSR605856-50"/>
    </source>
</evidence>
<protein>
    <submittedName>
        <fullName evidence="10">Cysteine synthase B</fullName>
    </submittedName>
</protein>
<dbReference type="GO" id="GO:0004124">
    <property type="term" value="F:cysteine synthase activity"/>
    <property type="evidence" value="ECO:0007669"/>
    <property type="project" value="InterPro"/>
</dbReference>
<feature type="binding site" evidence="7">
    <location>
        <position position="260"/>
    </location>
    <ligand>
        <name>pyridoxal 5'-phosphate</name>
        <dbReference type="ChEBI" id="CHEBI:597326"/>
    </ligand>
</feature>
<dbReference type="EMBL" id="BNJF01000007">
    <property type="protein sequence ID" value="GHO50159.1"/>
    <property type="molecule type" value="Genomic_DNA"/>
</dbReference>
<dbReference type="InterPro" id="IPR001216">
    <property type="entry name" value="P-phosphate_BS"/>
</dbReference>
<dbReference type="NCBIfam" id="TIGR01136">
    <property type="entry name" value="cysKM"/>
    <property type="match status" value="1"/>
</dbReference>
<evidence type="ECO:0000256" key="8">
    <source>
        <dbReference type="PIRSR" id="PIRSR605856-51"/>
    </source>
</evidence>
<feature type="domain" description="Tryptophan synthase beta chain-like PALP" evidence="9">
    <location>
        <begin position="10"/>
        <end position="286"/>
    </location>
</feature>
<organism evidence="10 11">
    <name type="scientific">Ktedonospora formicarum</name>
    <dbReference type="NCBI Taxonomy" id="2778364"/>
    <lineage>
        <taxon>Bacteria</taxon>
        <taxon>Bacillati</taxon>
        <taxon>Chloroflexota</taxon>
        <taxon>Ktedonobacteria</taxon>
        <taxon>Ktedonobacterales</taxon>
        <taxon>Ktedonobacteraceae</taxon>
        <taxon>Ktedonospora</taxon>
    </lineage>
</organism>
<feature type="modified residue" description="N6-(pyridoxal phosphate)lysine" evidence="8">
    <location>
        <position position="46"/>
    </location>
</feature>
<evidence type="ECO:0000256" key="2">
    <source>
        <dbReference type="ARBA" id="ARBA00007103"/>
    </source>
</evidence>
<dbReference type="AlphaFoldDB" id="A0A8J3I5V5"/>
<comment type="cofactor">
    <cofactor evidence="1 7">
        <name>pyridoxal 5'-phosphate</name>
        <dbReference type="ChEBI" id="CHEBI:597326"/>
    </cofactor>
</comment>
<dbReference type="InterPro" id="IPR001926">
    <property type="entry name" value="TrpB-like_PALP"/>
</dbReference>
<evidence type="ECO:0000256" key="3">
    <source>
        <dbReference type="ARBA" id="ARBA00022605"/>
    </source>
</evidence>
<proteinExistence type="inferred from homology"/>
<dbReference type="Proteomes" id="UP000612362">
    <property type="component" value="Unassembled WGS sequence"/>
</dbReference>
<keyword evidence="3" id="KW-0028">Amino-acid biosynthesis</keyword>
<dbReference type="PANTHER" id="PTHR10314">
    <property type="entry name" value="CYSTATHIONINE BETA-SYNTHASE"/>
    <property type="match status" value="1"/>
</dbReference>
<dbReference type="PROSITE" id="PS00901">
    <property type="entry name" value="CYS_SYNTHASE"/>
    <property type="match status" value="1"/>
</dbReference>
<comment type="caution">
    <text evidence="10">The sequence shown here is derived from an EMBL/GenBank/DDBJ whole genome shotgun (WGS) entry which is preliminary data.</text>
</comment>
<dbReference type="InterPro" id="IPR036052">
    <property type="entry name" value="TrpB-like_PALP_sf"/>
</dbReference>
<evidence type="ECO:0000256" key="1">
    <source>
        <dbReference type="ARBA" id="ARBA00001933"/>
    </source>
</evidence>
<comment type="similarity">
    <text evidence="2">Belongs to the cysteine synthase/cystathionine beta-synthase family.</text>
</comment>